<evidence type="ECO:0000313" key="4">
    <source>
        <dbReference type="EMBL" id="OKL64468.1"/>
    </source>
</evidence>
<dbReference type="Proteomes" id="UP000214365">
    <property type="component" value="Unassembled WGS sequence"/>
</dbReference>
<dbReference type="InterPro" id="IPR056798">
    <property type="entry name" value="ADH_Fe_C"/>
</dbReference>
<dbReference type="InterPro" id="IPR001670">
    <property type="entry name" value="ADH_Fe/GldA"/>
</dbReference>
<protein>
    <submittedName>
        <fullName evidence="4">Uncharacterized protein</fullName>
    </submittedName>
</protein>
<accession>A0A225B411</accession>
<keyword evidence="1" id="KW-0560">Oxidoreductase</keyword>
<evidence type="ECO:0000256" key="1">
    <source>
        <dbReference type="ARBA" id="ARBA00023002"/>
    </source>
</evidence>
<dbReference type="EMBL" id="LFMY01000001">
    <property type="protein sequence ID" value="OKL64468.1"/>
    <property type="molecule type" value="Genomic_DNA"/>
</dbReference>
<dbReference type="GeneID" id="31000751"/>
<dbReference type="PANTHER" id="PTHR11496:SF97">
    <property type="entry name" value="ALCOHOL DEHYDROGENASE IRON-TYPE_GLYCEROL DEHYDROGENASE GLDA DOMAIN-CONTAINING PROTEIN"/>
    <property type="match status" value="1"/>
</dbReference>
<evidence type="ECO:0000259" key="2">
    <source>
        <dbReference type="Pfam" id="PF00465"/>
    </source>
</evidence>
<dbReference type="AlphaFoldDB" id="A0A225B411"/>
<name>A0A225B411_TALAT</name>
<organism evidence="4 5">
    <name type="scientific">Talaromyces atroroseus</name>
    <dbReference type="NCBI Taxonomy" id="1441469"/>
    <lineage>
        <taxon>Eukaryota</taxon>
        <taxon>Fungi</taxon>
        <taxon>Dikarya</taxon>
        <taxon>Ascomycota</taxon>
        <taxon>Pezizomycotina</taxon>
        <taxon>Eurotiomycetes</taxon>
        <taxon>Eurotiomycetidae</taxon>
        <taxon>Eurotiales</taxon>
        <taxon>Trichocomaceae</taxon>
        <taxon>Talaromyces</taxon>
        <taxon>Talaromyces sect. Trachyspermi</taxon>
    </lineage>
</organism>
<comment type="caution">
    <text evidence="4">The sequence shown here is derived from an EMBL/GenBank/DDBJ whole genome shotgun (WGS) entry which is preliminary data.</text>
</comment>
<evidence type="ECO:0000313" key="5">
    <source>
        <dbReference type="Proteomes" id="UP000214365"/>
    </source>
</evidence>
<feature type="domain" description="Fe-containing alcohol dehydrogenase-like C-terminal" evidence="3">
    <location>
        <begin position="193"/>
        <end position="367"/>
    </location>
</feature>
<dbReference type="GO" id="GO:0005739">
    <property type="term" value="C:mitochondrion"/>
    <property type="evidence" value="ECO:0007669"/>
    <property type="project" value="TreeGrafter"/>
</dbReference>
<proteinExistence type="predicted"/>
<dbReference type="Gene3D" id="1.20.1090.10">
    <property type="entry name" value="Dehydroquinate synthase-like - alpha domain"/>
    <property type="match status" value="1"/>
</dbReference>
<dbReference type="Pfam" id="PF00465">
    <property type="entry name" value="Fe-ADH"/>
    <property type="match status" value="1"/>
</dbReference>
<sequence>MPPPTSEKPLLGVWKPSPRVETLYYGSGCVSKHLRASLKSPLSRVFVVTGKTVAWDTPLVEDLRQLLGDQIACVFAQVPPHVELEVVFDAVDMMQEAQEQGAEKIDTILAVGGGSPIDFAKILSVQARANPALGPFTVIVIPTTLSAAECSIVGYYSRDGTKLMLTKPSMAVNAIFYDPEYAQYTPKRQWLGSGITALDHAVETMYDPFATEYPAKAMALWAARGLVSGLRDMGANWPGTRDQMTRLFLAAHASNSSRNSNAAVHSGLSHLFSFALGSPFKIANAEISCITLGKVVIFKAKTSTADAKQIARLLPAITGERSTGKHVAEACKVGRSIMALVKELGLNDRLDKCGVAREQIPTIAKRVGGAYGLKPEDCKAIINLVEAFFPSD</sequence>
<dbReference type="RefSeq" id="XP_020124589.1">
    <property type="nucleotide sequence ID" value="XM_020260863.1"/>
</dbReference>
<dbReference type="SUPFAM" id="SSF56796">
    <property type="entry name" value="Dehydroquinate synthase-like"/>
    <property type="match status" value="1"/>
</dbReference>
<dbReference type="GO" id="GO:0004022">
    <property type="term" value="F:alcohol dehydrogenase (NAD+) activity"/>
    <property type="evidence" value="ECO:0007669"/>
    <property type="project" value="TreeGrafter"/>
</dbReference>
<keyword evidence="5" id="KW-1185">Reference proteome</keyword>
<dbReference type="PANTHER" id="PTHR11496">
    <property type="entry name" value="ALCOHOL DEHYDROGENASE"/>
    <property type="match status" value="1"/>
</dbReference>
<gene>
    <name evidence="4" type="ORF">UA08_00996</name>
</gene>
<reference evidence="4 5" key="1">
    <citation type="submission" date="2015-06" db="EMBL/GenBank/DDBJ databases">
        <title>Talaromyces atroroseus IBT 11181 draft genome.</title>
        <authorList>
            <person name="Rasmussen K.B."/>
            <person name="Rasmussen S."/>
            <person name="Petersen B."/>
            <person name="Sicheritz-Ponten T."/>
            <person name="Mortensen U.H."/>
            <person name="Thrane U."/>
        </authorList>
    </citation>
    <scope>NUCLEOTIDE SEQUENCE [LARGE SCALE GENOMIC DNA]</scope>
    <source>
        <strain evidence="4 5">IBT 11181</strain>
    </source>
</reference>
<dbReference type="GO" id="GO:0046872">
    <property type="term" value="F:metal ion binding"/>
    <property type="evidence" value="ECO:0007669"/>
    <property type="project" value="InterPro"/>
</dbReference>
<dbReference type="InterPro" id="IPR039697">
    <property type="entry name" value="Alcohol_dehydrogenase_Fe"/>
</dbReference>
<dbReference type="OrthoDB" id="339764at2759"/>
<dbReference type="Pfam" id="PF25137">
    <property type="entry name" value="ADH_Fe_C"/>
    <property type="match status" value="1"/>
</dbReference>
<dbReference type="STRING" id="1441469.A0A225B411"/>
<feature type="domain" description="Alcohol dehydrogenase iron-type/glycerol dehydrogenase GldA" evidence="2">
    <location>
        <begin position="23"/>
        <end position="179"/>
    </location>
</feature>
<dbReference type="Gene3D" id="3.40.50.1970">
    <property type="match status" value="1"/>
</dbReference>
<evidence type="ECO:0000259" key="3">
    <source>
        <dbReference type="Pfam" id="PF25137"/>
    </source>
</evidence>